<feature type="compositionally biased region" description="Basic and acidic residues" evidence="1">
    <location>
        <begin position="1"/>
        <end position="17"/>
    </location>
</feature>
<dbReference type="Proteomes" id="UP001295684">
    <property type="component" value="Unassembled WGS sequence"/>
</dbReference>
<feature type="compositionally biased region" description="Basic residues" evidence="1">
    <location>
        <begin position="227"/>
        <end position="243"/>
    </location>
</feature>
<reference evidence="2" key="1">
    <citation type="submission" date="2023-07" db="EMBL/GenBank/DDBJ databases">
        <authorList>
            <consortium name="AG Swart"/>
            <person name="Singh M."/>
            <person name="Singh A."/>
            <person name="Seah K."/>
            <person name="Emmerich C."/>
        </authorList>
    </citation>
    <scope>NUCLEOTIDE SEQUENCE</scope>
    <source>
        <strain evidence="2">DP1</strain>
    </source>
</reference>
<gene>
    <name evidence="2" type="ORF">ECRASSUSDP1_LOCUS28358</name>
</gene>
<keyword evidence="3" id="KW-1185">Reference proteome</keyword>
<evidence type="ECO:0000313" key="3">
    <source>
        <dbReference type="Proteomes" id="UP001295684"/>
    </source>
</evidence>
<accession>A0AAD2DA21</accession>
<sequence length="280" mass="33458">MEDSEQKDQKEQKDRPPLKRPFRKFVLKKKKQEKEKEKEEDKSDTTEVPVQKVFICPNCAKNYLKREKETKICTDMASKIHNRIKKYPLDQKQETEFVQRGILIDNEVSLKDWCRLCLMEIQEELDYRQLELNYYKLYEDNNYIVTKKDKLITDENEAYYTNKAKNRVYMRPIKVEKYIRWKFLIYIDNLQGVPKSFLDPNAVHFLHLKYCNRRVIFKLDTAMNSKHLSKRAGRGSKQSKQKSPRTPSDVSNLLAKTLLVSKLKIDNFFSNNLSIETLLQ</sequence>
<feature type="region of interest" description="Disordered" evidence="1">
    <location>
        <begin position="1"/>
        <end position="44"/>
    </location>
</feature>
<feature type="compositionally biased region" description="Basic and acidic residues" evidence="1">
    <location>
        <begin position="32"/>
        <end position="44"/>
    </location>
</feature>
<feature type="compositionally biased region" description="Basic residues" evidence="1">
    <location>
        <begin position="18"/>
        <end position="31"/>
    </location>
</feature>
<proteinExistence type="predicted"/>
<organism evidence="2 3">
    <name type="scientific">Euplotes crassus</name>
    <dbReference type="NCBI Taxonomy" id="5936"/>
    <lineage>
        <taxon>Eukaryota</taxon>
        <taxon>Sar</taxon>
        <taxon>Alveolata</taxon>
        <taxon>Ciliophora</taxon>
        <taxon>Intramacronucleata</taxon>
        <taxon>Spirotrichea</taxon>
        <taxon>Hypotrichia</taxon>
        <taxon>Euplotida</taxon>
        <taxon>Euplotidae</taxon>
        <taxon>Moneuplotes</taxon>
    </lineage>
</organism>
<feature type="region of interest" description="Disordered" evidence="1">
    <location>
        <begin position="227"/>
        <end position="249"/>
    </location>
</feature>
<protein>
    <submittedName>
        <fullName evidence="2">Uncharacterized protein</fullName>
    </submittedName>
</protein>
<evidence type="ECO:0000313" key="2">
    <source>
        <dbReference type="EMBL" id="CAI2386734.1"/>
    </source>
</evidence>
<evidence type="ECO:0000256" key="1">
    <source>
        <dbReference type="SAM" id="MobiDB-lite"/>
    </source>
</evidence>
<dbReference type="EMBL" id="CAMPGE010029266">
    <property type="protein sequence ID" value="CAI2386734.1"/>
    <property type="molecule type" value="Genomic_DNA"/>
</dbReference>
<name>A0AAD2DA21_EUPCR</name>
<dbReference type="AlphaFoldDB" id="A0AAD2DA21"/>
<comment type="caution">
    <text evidence="2">The sequence shown here is derived from an EMBL/GenBank/DDBJ whole genome shotgun (WGS) entry which is preliminary data.</text>
</comment>